<feature type="repeat" description="PPR" evidence="3">
    <location>
        <begin position="321"/>
        <end position="351"/>
    </location>
</feature>
<dbReference type="InterPro" id="IPR002885">
    <property type="entry name" value="PPR_rpt"/>
</dbReference>
<evidence type="ECO:0000259" key="4">
    <source>
        <dbReference type="Pfam" id="PF14432"/>
    </source>
</evidence>
<dbReference type="Pfam" id="PF14432">
    <property type="entry name" value="DYW_deaminase"/>
    <property type="match status" value="1"/>
</dbReference>
<dbReference type="GO" id="GO:0003723">
    <property type="term" value="F:RNA binding"/>
    <property type="evidence" value="ECO:0007669"/>
    <property type="project" value="InterPro"/>
</dbReference>
<dbReference type="AlphaFoldDB" id="R0FUX1"/>
<organism evidence="5 6">
    <name type="scientific">Capsella rubella</name>
    <dbReference type="NCBI Taxonomy" id="81985"/>
    <lineage>
        <taxon>Eukaryota</taxon>
        <taxon>Viridiplantae</taxon>
        <taxon>Streptophyta</taxon>
        <taxon>Embryophyta</taxon>
        <taxon>Tracheophyta</taxon>
        <taxon>Spermatophyta</taxon>
        <taxon>Magnoliopsida</taxon>
        <taxon>eudicotyledons</taxon>
        <taxon>Gunneridae</taxon>
        <taxon>Pentapetalae</taxon>
        <taxon>rosids</taxon>
        <taxon>malvids</taxon>
        <taxon>Brassicales</taxon>
        <taxon>Brassicaceae</taxon>
        <taxon>Camelineae</taxon>
        <taxon>Capsella</taxon>
    </lineage>
</organism>
<dbReference type="InterPro" id="IPR011990">
    <property type="entry name" value="TPR-like_helical_dom_sf"/>
</dbReference>
<feature type="domain" description="DYW" evidence="4">
    <location>
        <begin position="558"/>
        <end position="650"/>
    </location>
</feature>
<evidence type="ECO:0000256" key="2">
    <source>
        <dbReference type="ARBA" id="ARBA00022737"/>
    </source>
</evidence>
<dbReference type="PROSITE" id="PS51375">
    <property type="entry name" value="PPR"/>
    <property type="match status" value="2"/>
</dbReference>
<protein>
    <recommendedName>
        <fullName evidence="4">DYW domain-containing protein</fullName>
    </recommendedName>
</protein>
<proteinExistence type="inferred from homology"/>
<dbReference type="NCBIfam" id="TIGR00756">
    <property type="entry name" value="PPR"/>
    <property type="match status" value="2"/>
</dbReference>
<dbReference type="InterPro" id="IPR046960">
    <property type="entry name" value="PPR_At4g14850-like_plant"/>
</dbReference>
<dbReference type="STRING" id="81985.R0FUX1"/>
<dbReference type="PANTHER" id="PTHR47926">
    <property type="entry name" value="PENTATRICOPEPTIDE REPEAT-CONTAINING PROTEIN"/>
    <property type="match status" value="1"/>
</dbReference>
<gene>
    <name evidence="5" type="ORF">CARUB_v10022805mg</name>
</gene>
<comment type="similarity">
    <text evidence="1">Belongs to the PPR family. PCMP-H subfamily.</text>
</comment>
<evidence type="ECO:0000313" key="6">
    <source>
        <dbReference type="Proteomes" id="UP000029121"/>
    </source>
</evidence>
<evidence type="ECO:0000256" key="1">
    <source>
        <dbReference type="ARBA" id="ARBA00006643"/>
    </source>
</evidence>
<keyword evidence="2" id="KW-0677">Repeat</keyword>
<name>R0FUX1_9BRAS</name>
<keyword evidence="6" id="KW-1185">Reference proteome</keyword>
<dbReference type="Pfam" id="PF01535">
    <property type="entry name" value="PPR"/>
    <property type="match status" value="2"/>
</dbReference>
<evidence type="ECO:0000256" key="3">
    <source>
        <dbReference type="PROSITE-ProRule" id="PRU00708"/>
    </source>
</evidence>
<dbReference type="eggNOG" id="KOG4197">
    <property type="taxonomic scope" value="Eukaryota"/>
</dbReference>
<dbReference type="Proteomes" id="UP000029121">
    <property type="component" value="Unassembled WGS sequence"/>
</dbReference>
<dbReference type="EMBL" id="KB870808">
    <property type="protein sequence ID" value="EOA26717.1"/>
    <property type="molecule type" value="Genomic_DNA"/>
</dbReference>
<dbReference type="FunFam" id="1.25.40.10:FF:000741">
    <property type="entry name" value="Pentatricopeptide repeat-containing protein At2g25580"/>
    <property type="match status" value="1"/>
</dbReference>
<dbReference type="GO" id="GO:0009451">
    <property type="term" value="P:RNA modification"/>
    <property type="evidence" value="ECO:0007669"/>
    <property type="project" value="InterPro"/>
</dbReference>
<dbReference type="GO" id="GO:0008270">
    <property type="term" value="F:zinc ion binding"/>
    <property type="evidence" value="ECO:0007669"/>
    <property type="project" value="InterPro"/>
</dbReference>
<reference evidence="6" key="1">
    <citation type="journal article" date="2013" name="Nat. Genet.">
        <title>The Capsella rubella genome and the genomic consequences of rapid mating system evolution.</title>
        <authorList>
            <person name="Slotte T."/>
            <person name="Hazzouri K.M."/>
            <person name="Agren J.A."/>
            <person name="Koenig D."/>
            <person name="Maumus F."/>
            <person name="Guo Y.L."/>
            <person name="Steige K."/>
            <person name="Platts A.E."/>
            <person name="Escobar J.S."/>
            <person name="Newman L.K."/>
            <person name="Wang W."/>
            <person name="Mandakova T."/>
            <person name="Vello E."/>
            <person name="Smith L.M."/>
            <person name="Henz S.R."/>
            <person name="Steffen J."/>
            <person name="Takuno S."/>
            <person name="Brandvain Y."/>
            <person name="Coop G."/>
            <person name="Andolfatto P."/>
            <person name="Hu T.T."/>
            <person name="Blanchette M."/>
            <person name="Clark R.M."/>
            <person name="Quesneville H."/>
            <person name="Nordborg M."/>
            <person name="Gaut B.S."/>
            <person name="Lysak M.A."/>
            <person name="Jenkins J."/>
            <person name="Grimwood J."/>
            <person name="Chapman J."/>
            <person name="Prochnik S."/>
            <person name="Shu S."/>
            <person name="Rokhsar D."/>
            <person name="Schmutz J."/>
            <person name="Weigel D."/>
            <person name="Wright S.I."/>
        </authorList>
    </citation>
    <scope>NUCLEOTIDE SEQUENCE [LARGE SCALE GENOMIC DNA]</scope>
    <source>
        <strain evidence="6">cv. Monte Gargano</strain>
    </source>
</reference>
<dbReference type="Gene3D" id="1.25.40.10">
    <property type="entry name" value="Tetratricopeptide repeat domain"/>
    <property type="match status" value="2"/>
</dbReference>
<feature type="repeat" description="PPR" evidence="3">
    <location>
        <begin position="352"/>
        <end position="386"/>
    </location>
</feature>
<accession>R0FUX1</accession>
<dbReference type="PANTHER" id="PTHR47926:SF388">
    <property type="entry name" value="DYW DOMAIN-CONTAINING PROTEIN"/>
    <property type="match status" value="1"/>
</dbReference>
<dbReference type="InterPro" id="IPR032867">
    <property type="entry name" value="DYW_dom"/>
</dbReference>
<evidence type="ECO:0000313" key="5">
    <source>
        <dbReference type="EMBL" id="EOA26717.1"/>
    </source>
</evidence>
<sequence length="650" mass="74462">MIWPEKKPNRRVLKKARFIRRQNQTPTQVPTKLGFHYHFCPLLFSSLLMYKKIVSFPCTNYALSLPSEKRINHFLRHLCTAVQRLDLGDSNGYQIEDTSRMNHIEVFKGNSGNGQIQSYGKVSESQSLVSNQEQSWKQSPSTYNSQVQSNYQGKWYGKIYDYESNDEDIYEMYQKFDEYCVQGNLRMALNNMEKLEKKGCDMGIDRLIMIYQLCGDENPFLEASILEEGKVSVEGKLRASVKNNVNDLKHYTDYMVNEFDSLCGQGKVKKALYTLGTLEIMNHVVDLSRLLRLAKLCGEAEALEEAKAVHGKISALCCYLDVSCFHLLLEMYSNCGLLDEAWSVFEEMPERNLETWDIIIRCFAKNGRGEDAIDMFSRFKREGNKPDGRLFRGVFYSCGMLGDVDEGLLHFESMSRDFGIVPSIEDYVSLVEMYALPGFLEEALEFVERMPMEPNVDVWETLMNLSRVHGNLELGDHCAELVELLDPTRLNKQSREGFVPVKASDVEKESLKKKSGVYPLLGVSNKMQEFRAGDTNLPENGELFELLKNFKMHMIEMGYVADTKPALHDIDQESKETALLGHSERVAFARAVLTTAPRKPFTVMKNLRVCVDCHHALKMMALIAGRLVVMRDAKRFHHLKDGVCSCNDYW</sequence>